<proteinExistence type="predicted"/>
<dbReference type="Proteomes" id="UP001266357">
    <property type="component" value="Unassembled WGS sequence"/>
</dbReference>
<evidence type="ECO:0000313" key="1">
    <source>
        <dbReference type="EMBL" id="MDT0604514.1"/>
    </source>
</evidence>
<dbReference type="InterPro" id="IPR016084">
    <property type="entry name" value="Haem_Oase-like_multi-hlx"/>
</dbReference>
<sequence length="233" mass="26475">MFEKKLQLSHFERLQNSIKLFKSRCSLVSEKSLQLACFPEVVREQAYINYCVSSSTIPLLTETIRCAKLLPHDPIAKLLIPYMEKHIPEEQGHDRIALEDFIRLGGTKEQALERIPPGNISALLGSQYHLIRHHPVAFMGYLCATEVNHPTVEYVENLINISGKPRECFTAMLLHATVDIGHKEDIITTLNSLPLTEEHYKIIEMSAFQSYRYIALVMEDVCKVAPVNNKATA</sequence>
<evidence type="ECO:0008006" key="3">
    <source>
        <dbReference type="Google" id="ProtNLM"/>
    </source>
</evidence>
<dbReference type="SUPFAM" id="SSF48613">
    <property type="entry name" value="Heme oxygenase-like"/>
    <property type="match status" value="1"/>
</dbReference>
<comment type="caution">
    <text evidence="1">The sequence shown here is derived from an EMBL/GenBank/DDBJ whole genome shotgun (WGS) entry which is preliminary data.</text>
</comment>
<protein>
    <recommendedName>
        <fullName evidence="3">Iron-containing redox enzyme family protein</fullName>
    </recommendedName>
</protein>
<name>A0ABU3A3I8_9GAMM</name>
<evidence type="ECO:0000313" key="2">
    <source>
        <dbReference type="Proteomes" id="UP001266357"/>
    </source>
</evidence>
<accession>A0ABU3A3I8</accession>
<keyword evidence="2" id="KW-1185">Reference proteome</keyword>
<dbReference type="RefSeq" id="WP_311582730.1">
    <property type="nucleotide sequence ID" value="NZ_JAVRIF010000007.1"/>
</dbReference>
<gene>
    <name evidence="1" type="ORF">RM573_12970</name>
</gene>
<dbReference type="Gene3D" id="1.20.910.10">
    <property type="entry name" value="Heme oxygenase-like"/>
    <property type="match status" value="1"/>
</dbReference>
<dbReference type="EMBL" id="JAVRIF010000007">
    <property type="protein sequence ID" value="MDT0604514.1"/>
    <property type="molecule type" value="Genomic_DNA"/>
</dbReference>
<organism evidence="1 2">
    <name type="scientific">Thalassotalea castellviae</name>
    <dbReference type="NCBI Taxonomy" id="3075612"/>
    <lineage>
        <taxon>Bacteria</taxon>
        <taxon>Pseudomonadati</taxon>
        <taxon>Pseudomonadota</taxon>
        <taxon>Gammaproteobacteria</taxon>
        <taxon>Alteromonadales</taxon>
        <taxon>Colwelliaceae</taxon>
        <taxon>Thalassotalea</taxon>
    </lineage>
</organism>
<reference evidence="1 2" key="1">
    <citation type="submission" date="2023-09" db="EMBL/GenBank/DDBJ databases">
        <authorList>
            <person name="Rey-Velasco X."/>
        </authorList>
    </citation>
    <scope>NUCLEOTIDE SEQUENCE [LARGE SCALE GENOMIC DNA]</scope>
    <source>
        <strain evidence="1 2">W431</strain>
    </source>
</reference>